<feature type="coiled-coil region" evidence="1">
    <location>
        <begin position="368"/>
        <end position="399"/>
    </location>
</feature>
<protein>
    <submittedName>
        <fullName evidence="3">Protein SpindlyAlike [Strongylocentrotus purpuratus]</fullName>
    </submittedName>
</protein>
<proteinExistence type="predicted"/>
<accession>A0A0K2TNS2</accession>
<reference evidence="3" key="1">
    <citation type="submission" date="2014-05" db="EMBL/GenBank/DDBJ databases">
        <authorList>
            <person name="Chronopoulou M."/>
        </authorList>
    </citation>
    <scope>NUCLEOTIDE SEQUENCE</scope>
    <source>
        <tissue evidence="3">Whole organism</tissue>
    </source>
</reference>
<dbReference type="OrthoDB" id="6349213at2759"/>
<feature type="region of interest" description="Disordered" evidence="2">
    <location>
        <begin position="490"/>
        <end position="512"/>
    </location>
</feature>
<feature type="region of interest" description="Disordered" evidence="2">
    <location>
        <begin position="532"/>
        <end position="567"/>
    </location>
</feature>
<evidence type="ECO:0000313" key="3">
    <source>
        <dbReference type="EMBL" id="CDW27480.1"/>
    </source>
</evidence>
<feature type="coiled-coil region" evidence="1">
    <location>
        <begin position="31"/>
        <end position="237"/>
    </location>
</feature>
<dbReference type="EMBL" id="HACA01010119">
    <property type="protein sequence ID" value="CDW27480.1"/>
    <property type="molecule type" value="Transcribed_RNA"/>
</dbReference>
<organism evidence="3">
    <name type="scientific">Lepeophtheirus salmonis</name>
    <name type="common">Salmon louse</name>
    <name type="synonym">Caligus salmonis</name>
    <dbReference type="NCBI Taxonomy" id="72036"/>
    <lineage>
        <taxon>Eukaryota</taxon>
        <taxon>Metazoa</taxon>
        <taxon>Ecdysozoa</taxon>
        <taxon>Arthropoda</taxon>
        <taxon>Crustacea</taxon>
        <taxon>Multicrustacea</taxon>
        <taxon>Hexanauplia</taxon>
        <taxon>Copepoda</taxon>
        <taxon>Siphonostomatoida</taxon>
        <taxon>Caligidae</taxon>
        <taxon>Lepeophtheirus</taxon>
    </lineage>
</organism>
<feature type="compositionally biased region" description="Basic and acidic residues" evidence="2">
    <location>
        <begin position="544"/>
        <end position="567"/>
    </location>
</feature>
<name>A0A0K2TNS2_LEPSM</name>
<keyword evidence="1" id="KW-0175">Coiled coil</keyword>
<sequence length="567" mass="64616">MGGIDWESRYNEAISRATEAEKNMLQAASFGQILLSEKDELSKEVKELTDKLKDVQHNVHLKEETQILTIKSLEAENEAIAKEHRSKEDSWIKKMESLQCELRKARNLNQLVAQEDIEDSSPRIIQSLQEEIVILRKELDSCYALSSKGDSSSYSFSGLDMEELKQENTEIKEQLRIFKDELIKTKEELDELKCEKSTLNHEIREKDEEIQCYVESLDFARNSAADLHQEIESLQINNGETSIKKGNSLFSEVEDRRNFVEQKLSILQTKNMEMKKVIDEKSQQIHKVKMQNLALLNLGGNGIHGNSFIGSKGSSSSHIHRLEEQLSTEKQINKSLRDRLEVMSSASSVVPSSLRSGVSDYAYMSSLLQEKGTQIDELKKQLQSQIRQTLEESDKVLELSRKLTHQESQTVRFKAEIYQLKMMIEDLKSEAKETPPPSNKARVKNNIIFEDLKFDEDKKGSADNKLDTNLSLYDIVDSKESKENVCKSNIDGASKKKNKSVSSLSNSGKKSVSMCDEVVVFDDESNKVIDLKNEETTKGLPKRTPKEHLAVSIEEHDEKMKNECAQQ</sequence>
<feature type="compositionally biased region" description="Low complexity" evidence="2">
    <location>
        <begin position="500"/>
        <end position="512"/>
    </location>
</feature>
<evidence type="ECO:0000256" key="2">
    <source>
        <dbReference type="SAM" id="MobiDB-lite"/>
    </source>
</evidence>
<dbReference type="AlphaFoldDB" id="A0A0K2TNS2"/>
<evidence type="ECO:0000256" key="1">
    <source>
        <dbReference type="SAM" id="Coils"/>
    </source>
</evidence>